<comment type="caution">
    <text evidence="2">The sequence shown here is derived from an EMBL/GenBank/DDBJ whole genome shotgun (WGS) entry which is preliminary data.</text>
</comment>
<dbReference type="EMBL" id="JAVHJV010000024">
    <property type="protein sequence ID" value="KAK5936681.1"/>
    <property type="molecule type" value="Genomic_DNA"/>
</dbReference>
<dbReference type="Proteomes" id="UP001334248">
    <property type="component" value="Unassembled WGS sequence"/>
</dbReference>
<protein>
    <submittedName>
        <fullName evidence="2">Uncharacterized protein</fullName>
    </submittedName>
</protein>
<evidence type="ECO:0000313" key="3">
    <source>
        <dbReference type="Proteomes" id="UP001334248"/>
    </source>
</evidence>
<accession>A0ABR0R7Z5</accession>
<organism evidence="2 3">
    <name type="scientific">Knufia obscura</name>
    <dbReference type="NCBI Taxonomy" id="1635080"/>
    <lineage>
        <taxon>Eukaryota</taxon>
        <taxon>Fungi</taxon>
        <taxon>Dikarya</taxon>
        <taxon>Ascomycota</taxon>
        <taxon>Pezizomycotina</taxon>
        <taxon>Eurotiomycetes</taxon>
        <taxon>Chaetothyriomycetidae</taxon>
        <taxon>Chaetothyriales</taxon>
        <taxon>Trichomeriaceae</taxon>
        <taxon>Knufia</taxon>
    </lineage>
</organism>
<gene>
    <name evidence="2" type="ORF">PMZ80_011052</name>
</gene>
<sequence length="523" mass="60007">MAKKRAATNSDSLPCRKKSASSSQLIGSTPHLPQEILNIIMAYSAPLPNQLRHGLGSQDALDESIYHNPWLHVNSACRKETIKRLAYGCIWIEIDEVTNRGNECMRVMLTSMPNLHKSWRTMLPGDHAIISFQYGTRENPDAEGALSVMYPFNYQSFMYMVSQMKMEIDILGVLEDKHLEVACSTHFPASLASTRDVQIAPLIRSLRCLARCDGIPRSLSKIDSLEPEIDLTEDWRRHRGVWTPSTKSVYQDATFAVQQYDSLIQRGLIEEAEIFSIYFGRALLQHADYYEALDHPDTWTHTDLSGVDWKENAKANMEMKARKHIFTNEIRAHKAYQRLRKQPGWHERYDTLVSTYGEIFGAVDDCPTERWVEEPNFTWFGMSGHDRGCWHNVVGSILLDSAVHAYRQNILANGGLIPFKWSLVGALADLECAMRLAPGKDAFRLEYDRLMRLWNENYTGLPSNHLNENFMVAARIPRNDHVELWFGSQKMLHKWGSENLTYLPRAQRLIYEDAEYQSSDDEG</sequence>
<evidence type="ECO:0000256" key="1">
    <source>
        <dbReference type="SAM" id="MobiDB-lite"/>
    </source>
</evidence>
<evidence type="ECO:0000313" key="2">
    <source>
        <dbReference type="EMBL" id="KAK5936681.1"/>
    </source>
</evidence>
<name>A0ABR0R7Z5_9EURO</name>
<keyword evidence="3" id="KW-1185">Reference proteome</keyword>
<dbReference type="RefSeq" id="XP_064724771.1">
    <property type="nucleotide sequence ID" value="XM_064879440.1"/>
</dbReference>
<dbReference type="GeneID" id="90004501"/>
<proteinExistence type="predicted"/>
<feature type="region of interest" description="Disordered" evidence="1">
    <location>
        <begin position="1"/>
        <end position="27"/>
    </location>
</feature>
<reference evidence="2 3" key="1">
    <citation type="journal article" date="2023" name="Res Sq">
        <title>Genomic and morphological characterization of Knufia obscura isolated from the Mars 2020 spacecraft assembly facility.</title>
        <authorList>
            <person name="Chander A.M."/>
            <person name="Teixeira M.M."/>
            <person name="Singh N.K."/>
            <person name="Williams M.P."/>
            <person name="Parker C.W."/>
            <person name="Leo P."/>
            <person name="Stajich J.E."/>
            <person name="Torok T."/>
            <person name="Tighe S."/>
            <person name="Mason C.E."/>
            <person name="Venkateswaran K."/>
        </authorList>
    </citation>
    <scope>NUCLEOTIDE SEQUENCE [LARGE SCALE GENOMIC DNA]</scope>
    <source>
        <strain evidence="2 3">CCFEE 5817</strain>
    </source>
</reference>